<evidence type="ECO:0000313" key="3">
    <source>
        <dbReference type="Proteomes" id="UP000236884"/>
    </source>
</evidence>
<sequence length="34" mass="3956">MQEEPNSFHRHTKLFAAFVVLAIVAWAMWNLILA</sequence>
<organism evidence="2 3">
    <name type="scientific">Variibacter gotjawalensis</name>
    <dbReference type="NCBI Taxonomy" id="1333996"/>
    <lineage>
        <taxon>Bacteria</taxon>
        <taxon>Pseudomonadati</taxon>
        <taxon>Pseudomonadota</taxon>
        <taxon>Alphaproteobacteria</taxon>
        <taxon>Hyphomicrobiales</taxon>
        <taxon>Nitrobacteraceae</taxon>
        <taxon>Variibacter</taxon>
    </lineage>
</organism>
<keyword evidence="1" id="KW-0472">Membrane</keyword>
<reference evidence="2 3" key="1">
    <citation type="submission" date="2015-08" db="EMBL/GenBank/DDBJ databases">
        <title>Investigation of the bacterial diversity of lava forest soil.</title>
        <authorList>
            <person name="Lee J.S."/>
        </authorList>
    </citation>
    <scope>NUCLEOTIDE SEQUENCE [LARGE SCALE GENOMIC DNA]</scope>
    <source>
        <strain evidence="2 3">GJW-30</strain>
    </source>
</reference>
<dbReference type="Proteomes" id="UP000236884">
    <property type="component" value="Chromosome"/>
</dbReference>
<protein>
    <submittedName>
        <fullName evidence="2">Uncharacterized protein</fullName>
    </submittedName>
</protein>
<keyword evidence="3" id="KW-1185">Reference proteome</keyword>
<dbReference type="EMBL" id="AP014946">
    <property type="protein sequence ID" value="BAT59552.1"/>
    <property type="molecule type" value="Genomic_DNA"/>
</dbReference>
<gene>
    <name evidence="2" type="ORF">GJW-30_1_02085</name>
</gene>
<feature type="transmembrane region" description="Helical" evidence="1">
    <location>
        <begin position="12"/>
        <end position="32"/>
    </location>
</feature>
<evidence type="ECO:0000313" key="2">
    <source>
        <dbReference type="EMBL" id="BAT59552.1"/>
    </source>
</evidence>
<keyword evidence="1" id="KW-1133">Transmembrane helix</keyword>
<proteinExistence type="predicted"/>
<evidence type="ECO:0000256" key="1">
    <source>
        <dbReference type="SAM" id="Phobius"/>
    </source>
</evidence>
<keyword evidence="1" id="KW-0812">Transmembrane</keyword>
<dbReference type="KEGG" id="vgo:GJW-30_1_02085"/>
<name>A0A0S3PUQ5_9BRAD</name>
<accession>A0A0S3PUQ5</accession>
<dbReference type="AlphaFoldDB" id="A0A0S3PUQ5"/>